<proteinExistence type="predicted"/>
<dbReference type="AlphaFoldDB" id="A0A067SSR0"/>
<dbReference type="OrthoDB" id="3062325at2759"/>
<reference evidence="3" key="1">
    <citation type="journal article" date="2014" name="Proc. Natl. Acad. Sci. U.S.A.">
        <title>Extensive sampling of basidiomycete genomes demonstrates inadequacy of the white-rot/brown-rot paradigm for wood decay fungi.</title>
        <authorList>
            <person name="Riley R."/>
            <person name="Salamov A.A."/>
            <person name="Brown D.W."/>
            <person name="Nagy L.G."/>
            <person name="Floudas D."/>
            <person name="Held B.W."/>
            <person name="Levasseur A."/>
            <person name="Lombard V."/>
            <person name="Morin E."/>
            <person name="Otillar R."/>
            <person name="Lindquist E.A."/>
            <person name="Sun H."/>
            <person name="LaButti K.M."/>
            <person name="Schmutz J."/>
            <person name="Jabbour D."/>
            <person name="Luo H."/>
            <person name="Baker S.E."/>
            <person name="Pisabarro A.G."/>
            <person name="Walton J.D."/>
            <person name="Blanchette R.A."/>
            <person name="Henrissat B."/>
            <person name="Martin F."/>
            <person name="Cullen D."/>
            <person name="Hibbett D.S."/>
            <person name="Grigoriev I.V."/>
        </authorList>
    </citation>
    <scope>NUCLEOTIDE SEQUENCE [LARGE SCALE GENOMIC DNA]</scope>
    <source>
        <strain evidence="3">CBS 339.88</strain>
    </source>
</reference>
<keyword evidence="3" id="KW-1185">Reference proteome</keyword>
<evidence type="ECO:0000313" key="2">
    <source>
        <dbReference type="EMBL" id="KDR73926.1"/>
    </source>
</evidence>
<keyword evidence="1" id="KW-0732">Signal</keyword>
<organism evidence="2 3">
    <name type="scientific">Galerina marginata (strain CBS 339.88)</name>
    <dbReference type="NCBI Taxonomy" id="685588"/>
    <lineage>
        <taxon>Eukaryota</taxon>
        <taxon>Fungi</taxon>
        <taxon>Dikarya</taxon>
        <taxon>Basidiomycota</taxon>
        <taxon>Agaricomycotina</taxon>
        <taxon>Agaricomycetes</taxon>
        <taxon>Agaricomycetidae</taxon>
        <taxon>Agaricales</taxon>
        <taxon>Agaricineae</taxon>
        <taxon>Strophariaceae</taxon>
        <taxon>Galerina</taxon>
    </lineage>
</organism>
<sequence>MYTKAYLTIVIFSLCAIEALALDFSKSQWVWTNNVDGNGNVPPSSSAFRRTWCPPAGKTPSTANIILTADNAYIFYVNGLQIGTGDNWQQANIFCGNVNLAPASCTTFAINATNFPPQPVGDPNPAGILAAMQIFYVDGTSDFLFTDNSWLGITPVPAGFQQPGFNDKSWSPVLPEAFYGGGVWGTGVTIPPPTCPSLAFTDAFWIWTNEVNQGNAPAASRAFRKTFTLPPGQTTSFVTIIMDVDNEYELAVQGLRSGFSDTWQDGGLTYSINLGAPVSEVLVAVIATNDAFGPAGLIATVLLTTESGAVIPFVTDNTWKYFLGNPQGFQLIGFDDSQWPTAIIQGPYGIAPWGNLLIPGA</sequence>
<dbReference type="EMBL" id="KL142384">
    <property type="protein sequence ID" value="KDR73926.1"/>
    <property type="molecule type" value="Genomic_DNA"/>
</dbReference>
<name>A0A067SSR0_GALM3</name>
<gene>
    <name evidence="2" type="ORF">GALMADRAFT_141692</name>
</gene>
<evidence type="ECO:0000256" key="1">
    <source>
        <dbReference type="SAM" id="SignalP"/>
    </source>
</evidence>
<dbReference type="HOGENOM" id="CLU_041807_0_0_1"/>
<feature type="chain" id="PRO_5001649098" evidence="1">
    <location>
        <begin position="22"/>
        <end position="361"/>
    </location>
</feature>
<feature type="signal peptide" evidence="1">
    <location>
        <begin position="1"/>
        <end position="21"/>
    </location>
</feature>
<evidence type="ECO:0000313" key="3">
    <source>
        <dbReference type="Proteomes" id="UP000027222"/>
    </source>
</evidence>
<dbReference type="Gene3D" id="2.60.120.260">
    <property type="entry name" value="Galactose-binding domain-like"/>
    <property type="match status" value="2"/>
</dbReference>
<accession>A0A067SSR0</accession>
<dbReference type="Proteomes" id="UP000027222">
    <property type="component" value="Unassembled WGS sequence"/>
</dbReference>
<dbReference type="STRING" id="685588.A0A067SSR0"/>
<protein>
    <submittedName>
        <fullName evidence="2">Uncharacterized protein</fullName>
    </submittedName>
</protein>